<dbReference type="Gene3D" id="1.10.10.10">
    <property type="entry name" value="Winged helix-like DNA-binding domain superfamily/Winged helix DNA-binding domain"/>
    <property type="match status" value="1"/>
</dbReference>
<reference evidence="2 3" key="1">
    <citation type="submission" date="2016-10" db="EMBL/GenBank/DDBJ databases">
        <authorList>
            <person name="de Groot N.N."/>
        </authorList>
    </citation>
    <scope>NUCLEOTIDE SEQUENCE [LARGE SCALE GENOMIC DNA]</scope>
    <source>
        <strain evidence="2 3">CPCC 201354</strain>
    </source>
</reference>
<gene>
    <name evidence="2" type="ORF">SAMN05421505_101107</name>
</gene>
<keyword evidence="3" id="KW-1185">Reference proteome</keyword>
<sequence>MTDAHSSVTRTAMAAPGPGASRQTDKARHVDTSRRIADGLRTAILAGELPPSSRIRQEEVAAQSPPPPPPP</sequence>
<dbReference type="AlphaFoldDB" id="A0A1G7QSK2"/>
<feature type="region of interest" description="Disordered" evidence="1">
    <location>
        <begin position="1"/>
        <end position="71"/>
    </location>
</feature>
<name>A0A1G7QSK2_9ACTN</name>
<evidence type="ECO:0000256" key="1">
    <source>
        <dbReference type="SAM" id="MobiDB-lite"/>
    </source>
</evidence>
<feature type="compositionally biased region" description="Polar residues" evidence="1">
    <location>
        <begin position="1"/>
        <end position="10"/>
    </location>
</feature>
<dbReference type="Proteomes" id="UP000198923">
    <property type="component" value="Unassembled WGS sequence"/>
</dbReference>
<dbReference type="InterPro" id="IPR036388">
    <property type="entry name" value="WH-like_DNA-bd_sf"/>
</dbReference>
<accession>A0A1G7QSK2</accession>
<protein>
    <submittedName>
        <fullName evidence="2">Uncharacterized protein</fullName>
    </submittedName>
</protein>
<feature type="compositionally biased region" description="Basic and acidic residues" evidence="1">
    <location>
        <begin position="23"/>
        <end position="38"/>
    </location>
</feature>
<evidence type="ECO:0000313" key="3">
    <source>
        <dbReference type="Proteomes" id="UP000198923"/>
    </source>
</evidence>
<dbReference type="STRING" id="504805.SAMN05421505_101107"/>
<proteinExistence type="predicted"/>
<organism evidence="2 3">
    <name type="scientific">Sinosporangium album</name>
    <dbReference type="NCBI Taxonomy" id="504805"/>
    <lineage>
        <taxon>Bacteria</taxon>
        <taxon>Bacillati</taxon>
        <taxon>Actinomycetota</taxon>
        <taxon>Actinomycetes</taxon>
        <taxon>Streptosporangiales</taxon>
        <taxon>Streptosporangiaceae</taxon>
        <taxon>Sinosporangium</taxon>
    </lineage>
</organism>
<dbReference type="RefSeq" id="WP_093167094.1">
    <property type="nucleotide sequence ID" value="NZ_FNCN01000001.1"/>
</dbReference>
<dbReference type="EMBL" id="FNCN01000001">
    <property type="protein sequence ID" value="SDG01498.1"/>
    <property type="molecule type" value="Genomic_DNA"/>
</dbReference>
<evidence type="ECO:0000313" key="2">
    <source>
        <dbReference type="EMBL" id="SDG01498.1"/>
    </source>
</evidence>